<feature type="domain" description="AMP-binding enzyme C-terminal" evidence="2">
    <location>
        <begin position="405"/>
        <end position="481"/>
    </location>
</feature>
<reference evidence="3 4" key="1">
    <citation type="journal article" date="2019" name="Int. J. Syst. Evol. Microbiol.">
        <title>The Global Catalogue of Microorganisms (GCM) 10K type strain sequencing project: providing services to taxonomists for standard genome sequencing and annotation.</title>
        <authorList>
            <consortium name="The Broad Institute Genomics Platform"/>
            <consortium name="The Broad Institute Genome Sequencing Center for Infectious Disease"/>
            <person name="Wu L."/>
            <person name="Ma J."/>
        </authorList>
    </citation>
    <scope>NUCLEOTIDE SEQUENCE [LARGE SCALE GENOMIC DNA]</scope>
    <source>
        <strain evidence="3 4">JCM 4524</strain>
    </source>
</reference>
<gene>
    <name evidence="3" type="ORF">GCM10010307_16040</name>
</gene>
<dbReference type="Pfam" id="PF13193">
    <property type="entry name" value="AMP-binding_C"/>
    <property type="match status" value="1"/>
</dbReference>
<dbReference type="PROSITE" id="PS00455">
    <property type="entry name" value="AMP_BINDING"/>
    <property type="match status" value="1"/>
</dbReference>
<dbReference type="Gene3D" id="3.30.300.30">
    <property type="match status" value="1"/>
</dbReference>
<evidence type="ECO:0000259" key="2">
    <source>
        <dbReference type="Pfam" id="PF13193"/>
    </source>
</evidence>
<dbReference type="InterPro" id="IPR025110">
    <property type="entry name" value="AMP-bd_C"/>
</dbReference>
<feature type="domain" description="AMP-dependent synthetase/ligase" evidence="1">
    <location>
        <begin position="13"/>
        <end position="353"/>
    </location>
</feature>
<evidence type="ECO:0000313" key="4">
    <source>
        <dbReference type="Proteomes" id="UP001500151"/>
    </source>
</evidence>
<dbReference type="SUPFAM" id="SSF56801">
    <property type="entry name" value="Acetyl-CoA synthetase-like"/>
    <property type="match status" value="1"/>
</dbReference>
<proteinExistence type="predicted"/>
<dbReference type="Gene3D" id="3.40.50.12780">
    <property type="entry name" value="N-terminal domain of ligase-like"/>
    <property type="match status" value="1"/>
</dbReference>
<evidence type="ECO:0000313" key="3">
    <source>
        <dbReference type="EMBL" id="GAA2627266.1"/>
    </source>
</evidence>
<comment type="caution">
    <text evidence="3">The sequence shown here is derived from an EMBL/GenBank/DDBJ whole genome shotgun (WGS) entry which is preliminary data.</text>
</comment>
<dbReference type="InterPro" id="IPR045851">
    <property type="entry name" value="AMP-bd_C_sf"/>
</dbReference>
<sequence>MRQVVREFQERADEADFVAVIDDTGSHTARQLLDEATRLAGALSTGTAGGAGGTVLVQADNSWRTVAATLAVGLSGGVIAVVNRHTTHAEFTAAWEDIRPDAVVAEPSAMEEWAVTERLPGPAQPVLDGWQCLSAPGEREVSRWSGGVLIGLTSGSTGRPKGVVQSEQALRYAATSTMTVNGLSPGDAVAAIVPLSSTAAYCFGVYLSLLLRGPLVMTGKWDRAVVLRRMAEADVRWTMCVPTMALQMGAEAAGSGILRGVRSITVGGGPMDRGALARAEQSLGTKILRVFGMSECLGHTSPSPDEPEEIRLGRDGRPFPGTDVRALTPDGWVAGPGVTGRAQVRGPSLFLGYARDGRVDPPALTDDGYLPTGDLLMTHEDGTISIMGREKDIIIRGGRNIDITEIERAVASYPRVARACVAAVPDDVLGERVALLVVTENGGGIDLAEVTGHLEGVGLSKTKWPEFVYGVEELPQTKVGKLDRGGARDLAVRLHARTSDQGDRTDQV</sequence>
<dbReference type="EMBL" id="BAAASJ010000019">
    <property type="protein sequence ID" value="GAA2627266.1"/>
    <property type="molecule type" value="Genomic_DNA"/>
</dbReference>
<protein>
    <submittedName>
        <fullName evidence="3">Acyl-CoA synthetase</fullName>
    </submittedName>
</protein>
<dbReference type="InterPro" id="IPR000873">
    <property type="entry name" value="AMP-dep_synth/lig_dom"/>
</dbReference>
<keyword evidence="4" id="KW-1185">Reference proteome</keyword>
<dbReference type="PANTHER" id="PTHR43201:SF32">
    <property type="entry name" value="2-SUCCINYLBENZOATE--COA LIGASE, CHLOROPLASTIC_PEROXISOMAL"/>
    <property type="match status" value="1"/>
</dbReference>
<name>A0ABN3QID6_9ACTN</name>
<dbReference type="InterPro" id="IPR020845">
    <property type="entry name" value="AMP-binding_CS"/>
</dbReference>
<dbReference type="CDD" id="cd04433">
    <property type="entry name" value="AFD_class_I"/>
    <property type="match status" value="1"/>
</dbReference>
<evidence type="ECO:0000259" key="1">
    <source>
        <dbReference type="Pfam" id="PF00501"/>
    </source>
</evidence>
<dbReference type="Pfam" id="PF00501">
    <property type="entry name" value="AMP-binding"/>
    <property type="match status" value="1"/>
</dbReference>
<dbReference type="Proteomes" id="UP001500151">
    <property type="component" value="Unassembled WGS sequence"/>
</dbReference>
<accession>A0ABN3QID6</accession>
<dbReference type="InterPro" id="IPR042099">
    <property type="entry name" value="ANL_N_sf"/>
</dbReference>
<dbReference type="PANTHER" id="PTHR43201">
    <property type="entry name" value="ACYL-COA SYNTHETASE"/>
    <property type="match status" value="1"/>
</dbReference>
<dbReference type="RefSeq" id="WP_344388530.1">
    <property type="nucleotide sequence ID" value="NZ_BAAASJ010000019.1"/>
</dbReference>
<organism evidence="3 4">
    <name type="scientific">Streptomyces vastus</name>
    <dbReference type="NCBI Taxonomy" id="285451"/>
    <lineage>
        <taxon>Bacteria</taxon>
        <taxon>Bacillati</taxon>
        <taxon>Actinomycetota</taxon>
        <taxon>Actinomycetes</taxon>
        <taxon>Kitasatosporales</taxon>
        <taxon>Streptomycetaceae</taxon>
        <taxon>Streptomyces</taxon>
    </lineage>
</organism>